<protein>
    <recommendedName>
        <fullName evidence="1">Myb/SANT-like domain-containing protein</fullName>
    </recommendedName>
</protein>
<keyword evidence="3" id="KW-1185">Reference proteome</keyword>
<evidence type="ECO:0000313" key="3">
    <source>
        <dbReference type="Proteomes" id="UP000829196"/>
    </source>
</evidence>
<dbReference type="PANTHER" id="PTHR31704:SF37">
    <property type="entry name" value="HEAT SHOCK PROTEIN"/>
    <property type="match status" value="1"/>
</dbReference>
<gene>
    <name evidence="2" type="ORF">KFK09_014001</name>
</gene>
<dbReference type="OrthoDB" id="683049at2759"/>
<name>A0A8T3B8R5_DENNO</name>
<dbReference type="Proteomes" id="UP000829196">
    <property type="component" value="Unassembled WGS sequence"/>
</dbReference>
<organism evidence="2 3">
    <name type="scientific">Dendrobium nobile</name>
    <name type="common">Orchid</name>
    <dbReference type="NCBI Taxonomy" id="94219"/>
    <lineage>
        <taxon>Eukaryota</taxon>
        <taxon>Viridiplantae</taxon>
        <taxon>Streptophyta</taxon>
        <taxon>Embryophyta</taxon>
        <taxon>Tracheophyta</taxon>
        <taxon>Spermatophyta</taxon>
        <taxon>Magnoliopsida</taxon>
        <taxon>Liliopsida</taxon>
        <taxon>Asparagales</taxon>
        <taxon>Orchidaceae</taxon>
        <taxon>Epidendroideae</taxon>
        <taxon>Malaxideae</taxon>
        <taxon>Dendrobiinae</taxon>
        <taxon>Dendrobium</taxon>
    </lineage>
</organism>
<dbReference type="AlphaFoldDB" id="A0A8T3B8R5"/>
<evidence type="ECO:0000259" key="1">
    <source>
        <dbReference type="Pfam" id="PF12776"/>
    </source>
</evidence>
<dbReference type="EMBL" id="JAGYWB010000010">
    <property type="protein sequence ID" value="KAI0507873.1"/>
    <property type="molecule type" value="Genomic_DNA"/>
</dbReference>
<feature type="domain" description="Myb/SANT-like" evidence="1">
    <location>
        <begin position="13"/>
        <end position="106"/>
    </location>
</feature>
<reference evidence="2" key="1">
    <citation type="journal article" date="2022" name="Front. Genet.">
        <title>Chromosome-Scale Assembly of the Dendrobium nobile Genome Provides Insights Into the Molecular Mechanism of the Biosynthesis of the Medicinal Active Ingredient of Dendrobium.</title>
        <authorList>
            <person name="Xu Q."/>
            <person name="Niu S.-C."/>
            <person name="Li K.-L."/>
            <person name="Zheng P.-J."/>
            <person name="Zhang X.-J."/>
            <person name="Jia Y."/>
            <person name="Liu Y."/>
            <person name="Niu Y.-X."/>
            <person name="Yu L.-H."/>
            <person name="Chen D.-F."/>
            <person name="Zhang G.-Q."/>
        </authorList>
    </citation>
    <scope>NUCLEOTIDE SEQUENCE</scope>
    <source>
        <tissue evidence="2">Leaf</tissue>
    </source>
</reference>
<dbReference type="Pfam" id="PF12776">
    <property type="entry name" value="Myb_DNA-bind_3"/>
    <property type="match status" value="1"/>
</dbReference>
<comment type="caution">
    <text evidence="2">The sequence shown here is derived from an EMBL/GenBank/DDBJ whole genome shotgun (WGS) entry which is preliminary data.</text>
</comment>
<sequence>MEKQKECDPPAAWDIESTLIFCDICIREINLGNRHTTHFNKMGWRNIMNNFNEHTGRTYDCIQLKNKWDQLKQDYILWKDLMRGETSFGWNPIKCTIDASDEWWNDKLQVEPAAKKFRFNGITPELQQKLDIMFSCIVATGDHVWVPNSGILPPELTYDSRNSSEETHFQDDDTQIEMSIEEDATFRTFSAKSLSTRPFVNRRKRVKTVRSGGRQLFLNHIEELVNAARSISSAIVSSIAQRRSVTILDALNEINAIPEIYDDLEFYYFAINFLQDKNSREIFMAIPMERKVWWLRRQFNRSFK</sequence>
<accession>A0A8T3B8R5</accession>
<evidence type="ECO:0000313" key="2">
    <source>
        <dbReference type="EMBL" id="KAI0507873.1"/>
    </source>
</evidence>
<dbReference type="PANTHER" id="PTHR31704">
    <property type="entry name" value="MYB/SANT-LIKE DNA-BINDING DOMAIN PROTEIN-RELATED"/>
    <property type="match status" value="1"/>
</dbReference>
<dbReference type="InterPro" id="IPR024752">
    <property type="entry name" value="Myb/SANT-like_dom"/>
</dbReference>
<proteinExistence type="predicted"/>